<dbReference type="Gene3D" id="3.40.33.10">
    <property type="entry name" value="CAP"/>
    <property type="match status" value="2"/>
</dbReference>
<keyword evidence="4" id="KW-1185">Reference proteome</keyword>
<dbReference type="InterPro" id="IPR035940">
    <property type="entry name" value="CAP_sf"/>
</dbReference>
<dbReference type="Proteomes" id="UP000678499">
    <property type="component" value="Unassembled WGS sequence"/>
</dbReference>
<dbReference type="AlphaFoldDB" id="A0A7R9BU24"/>
<feature type="region of interest" description="Disordered" evidence="1">
    <location>
        <begin position="1"/>
        <end position="25"/>
    </location>
</feature>
<name>A0A7R9BU24_9CRUS</name>
<evidence type="ECO:0000313" key="4">
    <source>
        <dbReference type="Proteomes" id="UP000678499"/>
    </source>
</evidence>
<dbReference type="Pfam" id="PF00188">
    <property type="entry name" value="CAP"/>
    <property type="match status" value="1"/>
</dbReference>
<evidence type="ECO:0000256" key="1">
    <source>
        <dbReference type="SAM" id="MobiDB-lite"/>
    </source>
</evidence>
<organism evidence="3">
    <name type="scientific">Notodromas monacha</name>
    <dbReference type="NCBI Taxonomy" id="399045"/>
    <lineage>
        <taxon>Eukaryota</taxon>
        <taxon>Metazoa</taxon>
        <taxon>Ecdysozoa</taxon>
        <taxon>Arthropoda</taxon>
        <taxon>Crustacea</taxon>
        <taxon>Oligostraca</taxon>
        <taxon>Ostracoda</taxon>
        <taxon>Podocopa</taxon>
        <taxon>Podocopida</taxon>
        <taxon>Cypridocopina</taxon>
        <taxon>Cypridoidea</taxon>
        <taxon>Cyprididae</taxon>
        <taxon>Notodromas</taxon>
    </lineage>
</organism>
<dbReference type="SUPFAM" id="SSF55797">
    <property type="entry name" value="PR-1-like"/>
    <property type="match status" value="1"/>
</dbReference>
<accession>A0A7R9BU24</accession>
<dbReference type="InterPro" id="IPR001283">
    <property type="entry name" value="CRISP-related"/>
</dbReference>
<dbReference type="PRINTS" id="PR00837">
    <property type="entry name" value="V5TPXLIKE"/>
</dbReference>
<feature type="non-terminal residue" evidence="3">
    <location>
        <position position="1"/>
    </location>
</feature>
<evidence type="ECO:0000313" key="3">
    <source>
        <dbReference type="EMBL" id="CAD7280593.1"/>
    </source>
</evidence>
<dbReference type="InterPro" id="IPR014044">
    <property type="entry name" value="CAP_dom"/>
</dbReference>
<dbReference type="EMBL" id="OA884300">
    <property type="protein sequence ID" value="CAD7280593.1"/>
    <property type="molecule type" value="Genomic_DNA"/>
</dbReference>
<protein>
    <recommendedName>
        <fullName evidence="2">SCP domain-containing protein</fullName>
    </recommendedName>
</protein>
<dbReference type="EMBL" id="CAJPEX010002263">
    <property type="protein sequence ID" value="CAG0920745.1"/>
    <property type="molecule type" value="Genomic_DNA"/>
</dbReference>
<proteinExistence type="predicted"/>
<sequence length="206" mass="22781">MLQKQRGKKYDLGSSSSNNNNNIPTRDKALWPKEMYCRQSLNHIGCQYSGINAMACGKVIKRGLSKSQERLILKAHNRRRSEIAMGGLYHQPPAANMAKLEWDQQAAAIAQLVADQCRSGPQMGIDTSEGKQKALFSAFQHSQRPDFRTAHYAQLVWANTVGLGCGFIEYVANGGWINRELVCHYGPTGNLPGHPLYILGKSCSAC</sequence>
<feature type="domain" description="SCP" evidence="2">
    <location>
        <begin position="67"/>
        <end position="193"/>
    </location>
</feature>
<reference evidence="3" key="1">
    <citation type="submission" date="2020-11" db="EMBL/GenBank/DDBJ databases">
        <authorList>
            <person name="Tran Van P."/>
        </authorList>
    </citation>
    <scope>NUCLEOTIDE SEQUENCE</scope>
</reference>
<gene>
    <name evidence="3" type="ORF">NMOB1V02_LOCUS8251</name>
</gene>
<dbReference type="OrthoDB" id="414826at2759"/>
<dbReference type="CDD" id="cd05380">
    <property type="entry name" value="CAP_euk"/>
    <property type="match status" value="1"/>
</dbReference>
<evidence type="ECO:0000259" key="2">
    <source>
        <dbReference type="SMART" id="SM00198"/>
    </source>
</evidence>
<dbReference type="SMART" id="SM00198">
    <property type="entry name" value="SCP"/>
    <property type="match status" value="1"/>
</dbReference>
<dbReference type="PANTHER" id="PTHR10334">
    <property type="entry name" value="CYSTEINE-RICH SECRETORY PROTEIN-RELATED"/>
    <property type="match status" value="1"/>
</dbReference>